<feature type="binding site" evidence="7">
    <location>
        <position position="335"/>
    </location>
    <ligand>
        <name>Mn(2+)</name>
        <dbReference type="ChEBI" id="CHEBI:29035"/>
    </ligand>
</feature>
<proteinExistence type="inferred from homology"/>
<dbReference type="SUPFAM" id="SSF50443">
    <property type="entry name" value="FucI/AraA C-terminal domain-like"/>
    <property type="match status" value="1"/>
</dbReference>
<dbReference type="InterPro" id="IPR005763">
    <property type="entry name" value="Fucose_isomerase"/>
</dbReference>
<name>A0A934I3M3_9CORY</name>
<evidence type="ECO:0000259" key="9">
    <source>
        <dbReference type="Pfam" id="PF07881"/>
    </source>
</evidence>
<dbReference type="InterPro" id="IPR038391">
    <property type="entry name" value="Fucose_iso_dom1_sf"/>
</dbReference>
<feature type="binding site" evidence="7">
    <location>
        <position position="359"/>
    </location>
    <ligand>
        <name>Mn(2+)</name>
        <dbReference type="ChEBI" id="CHEBI:29035"/>
    </ligand>
</feature>
<accession>A0A934I3M3</accession>
<dbReference type="InterPro" id="IPR015888">
    <property type="entry name" value="Fuc_isomerase_C"/>
</dbReference>
<dbReference type="AlphaFoldDB" id="A0A934I3M3"/>
<dbReference type="Gene3D" id="3.20.14.10">
    <property type="entry name" value="L-fucose/L-arabinose isomerase, C-terminal"/>
    <property type="match status" value="1"/>
</dbReference>
<comment type="caution">
    <text evidence="11">The sequence shown here is derived from an EMBL/GenBank/DDBJ whole genome shotgun (WGS) entry which is preliminary data.</text>
</comment>
<dbReference type="InterPro" id="IPR038393">
    <property type="entry name" value="Fuc_iso_dom3_sf"/>
</dbReference>
<dbReference type="GO" id="GO:0019571">
    <property type="term" value="P:D-arabinose catabolic process"/>
    <property type="evidence" value="ECO:0007669"/>
    <property type="project" value="TreeGrafter"/>
</dbReference>
<feature type="active site" description="Proton acceptor" evidence="7">
    <location>
        <position position="335"/>
    </location>
</feature>
<evidence type="ECO:0000256" key="5">
    <source>
        <dbReference type="ARBA" id="ARBA00023253"/>
    </source>
</evidence>
<dbReference type="Proteomes" id="UP000645966">
    <property type="component" value="Unassembled WGS sequence"/>
</dbReference>
<dbReference type="Pfam" id="PF07882">
    <property type="entry name" value="Fucose_iso_N2"/>
    <property type="match status" value="1"/>
</dbReference>
<evidence type="ECO:0000259" key="8">
    <source>
        <dbReference type="Pfam" id="PF02952"/>
    </source>
</evidence>
<keyword evidence="4 7" id="KW-0413">Isomerase</keyword>
<evidence type="ECO:0000256" key="4">
    <source>
        <dbReference type="ARBA" id="ARBA00023235"/>
    </source>
</evidence>
<keyword evidence="12" id="KW-1185">Reference proteome</keyword>
<dbReference type="InterPro" id="IPR012888">
    <property type="entry name" value="Fucose_iso_N1"/>
</dbReference>
<comment type="catalytic activity">
    <reaction evidence="7">
        <text>L-fucose = L-fuculose</text>
        <dbReference type="Rhea" id="RHEA:17233"/>
        <dbReference type="ChEBI" id="CHEBI:2181"/>
        <dbReference type="ChEBI" id="CHEBI:17617"/>
        <dbReference type="EC" id="5.3.1.25"/>
    </reaction>
</comment>
<evidence type="ECO:0000313" key="11">
    <source>
        <dbReference type="EMBL" id="MBI8989516.1"/>
    </source>
</evidence>
<dbReference type="GO" id="GO:0042355">
    <property type="term" value="P:L-fucose catabolic process"/>
    <property type="evidence" value="ECO:0007669"/>
    <property type="project" value="UniProtKB-UniRule"/>
</dbReference>
<comment type="pathway">
    <text evidence="7">Carbohydrate degradation; L-fucose degradation; L-lactaldehyde and glycerone phosphate from L-fucose: step 1/3.</text>
</comment>
<dbReference type="GO" id="GO:0005737">
    <property type="term" value="C:cytoplasm"/>
    <property type="evidence" value="ECO:0007669"/>
    <property type="project" value="UniProtKB-SubCell"/>
</dbReference>
<organism evidence="11 12">
    <name type="scientific">Corynebacterium meridianum</name>
    <dbReference type="NCBI Taxonomy" id="2765363"/>
    <lineage>
        <taxon>Bacteria</taxon>
        <taxon>Bacillati</taxon>
        <taxon>Actinomycetota</taxon>
        <taxon>Actinomycetes</taxon>
        <taxon>Mycobacteriales</taxon>
        <taxon>Corynebacteriaceae</taxon>
        <taxon>Corynebacterium</taxon>
    </lineage>
</organism>
<evidence type="ECO:0000256" key="2">
    <source>
        <dbReference type="ARBA" id="ARBA00022723"/>
    </source>
</evidence>
<feature type="domain" description="L-fucose isomerase N-terminal-1" evidence="9">
    <location>
        <begin position="5"/>
        <end position="172"/>
    </location>
</feature>
<comment type="subcellular location">
    <subcellularLocation>
        <location evidence="7">Cytoplasm</location>
    </subcellularLocation>
</comment>
<sequence length="589" mass="64894">MTNHPAIGIRPLIDGRLGGVRESLEDQTMELAHNVAKLLRENVRYTDGEPVEVVIADTTIGGAAEAAACKKKFDAHNVGADLTVTSSWNYVTEVMDLDPSIPHAIWGFNGTERPGAVTLAAALAAYTQLGIPAFGIYGHDVQDASDDGLTDDVVAQILKFARAAIAVGQMKGRSYLAMGTVSMGIAGCRVPEVDILKYLGLKSEYIDMIEFDRRINQGIYDKDEYEIARKWVRENLVEGENPNPEHNRLSEAEYEEQWDYITKMTLVANDLMNGNPKLKEMGFAEEAHGHDAIAAGFQGQRQWTDYKPNGDLLETILNTSFDWNGKRQPSILATEGDVLNGLAMLLNNLLTNRSQLFSDVRTYWSPEAVKRVTGYELSGHAANGFVDLRNSGATALDGACGAKDAEGNPTIKPWWEMTDEDIEADIKASTFHAAIKEYFPGGGFSTHFNTPGDLPVTASRLVMVDGLGLALQVSEGWTVMVPDEVRDTIADRTNPTWPTTFFAPRLTGEGAHRSVYDWMDNWGANHTATGYGHFGDELLTLASMLRIPVFMHNIEPERIFRPRAWSSFGTTDLESADFRACANFGPLYR</sequence>
<dbReference type="EMBL" id="JAEIOS010000012">
    <property type="protein sequence ID" value="MBI8989516.1"/>
    <property type="molecule type" value="Genomic_DNA"/>
</dbReference>
<dbReference type="GO" id="GO:0030145">
    <property type="term" value="F:manganese ion binding"/>
    <property type="evidence" value="ECO:0007669"/>
    <property type="project" value="UniProtKB-UniRule"/>
</dbReference>
<reference evidence="11" key="1">
    <citation type="submission" date="2020-12" db="EMBL/GenBank/DDBJ databases">
        <title>Genome public.</title>
        <authorList>
            <person name="Sun Q."/>
        </authorList>
    </citation>
    <scope>NUCLEOTIDE SEQUENCE</scope>
    <source>
        <strain evidence="11">CCM 8863</strain>
    </source>
</reference>
<dbReference type="GO" id="GO:0008736">
    <property type="term" value="F:L-fucose isomerase activity"/>
    <property type="evidence" value="ECO:0007669"/>
    <property type="project" value="UniProtKB-UniRule"/>
</dbReference>
<evidence type="ECO:0000259" key="10">
    <source>
        <dbReference type="Pfam" id="PF07882"/>
    </source>
</evidence>
<dbReference type="Pfam" id="PF02952">
    <property type="entry name" value="Fucose_iso_C"/>
    <property type="match status" value="1"/>
</dbReference>
<evidence type="ECO:0000256" key="1">
    <source>
        <dbReference type="ARBA" id="ARBA00022490"/>
    </source>
</evidence>
<dbReference type="Gene3D" id="3.40.275.10">
    <property type="entry name" value="L-fucose Isomerase, Chain A, domain 2"/>
    <property type="match status" value="1"/>
</dbReference>
<keyword evidence="3 7" id="KW-0464">Manganese</keyword>
<dbReference type="InterPro" id="IPR009015">
    <property type="entry name" value="Fucose_isomerase_N/cen_sf"/>
</dbReference>
<dbReference type="PANTHER" id="PTHR37840">
    <property type="entry name" value="L-FUCOSE ISOMERASE"/>
    <property type="match status" value="1"/>
</dbReference>
<evidence type="ECO:0000256" key="7">
    <source>
        <dbReference type="HAMAP-Rule" id="MF_01254"/>
    </source>
</evidence>
<keyword evidence="2 7" id="KW-0479">Metal-binding</keyword>
<dbReference type="InterPro" id="IPR004216">
    <property type="entry name" value="Fuc/Ara_isomerase_C"/>
</dbReference>
<gene>
    <name evidence="7" type="primary">fucI</name>
    <name evidence="11" type="ORF">JDV75_07040</name>
</gene>
<dbReference type="RefSeq" id="WP_198738557.1">
    <property type="nucleotide sequence ID" value="NZ_JAEIOS010000012.1"/>
</dbReference>
<dbReference type="NCBIfam" id="NF008220">
    <property type="entry name" value="PRK10991.1"/>
    <property type="match status" value="1"/>
</dbReference>
<dbReference type="InterPro" id="IPR038392">
    <property type="entry name" value="Fucose_isomerase_dom2_sf"/>
</dbReference>
<dbReference type="HAMAP" id="MF_01254">
    <property type="entry name" value="Fucose_iso"/>
    <property type="match status" value="1"/>
</dbReference>
<keyword evidence="5 7" id="KW-0294">Fucose metabolism</keyword>
<protein>
    <recommendedName>
        <fullName evidence="7">L-fucose isomerase</fullName>
        <shortName evidence="7">FucIase</shortName>
        <ecNumber evidence="7">5.3.1.25</ecNumber>
    </recommendedName>
    <alternativeName>
        <fullName evidence="7">6-deoxy-L-galactose isomerase</fullName>
    </alternativeName>
</protein>
<dbReference type="EC" id="5.3.1.25" evidence="7"/>
<dbReference type="Pfam" id="PF07881">
    <property type="entry name" value="Fucose_iso_N1"/>
    <property type="match status" value="1"/>
</dbReference>
<feature type="binding site" evidence="7">
    <location>
        <position position="526"/>
    </location>
    <ligand>
        <name>Mn(2+)</name>
        <dbReference type="ChEBI" id="CHEBI:29035"/>
    </ligand>
</feature>
<dbReference type="GO" id="GO:0008790">
    <property type="term" value="F:arabinose isomerase activity"/>
    <property type="evidence" value="ECO:0007669"/>
    <property type="project" value="TreeGrafter"/>
</dbReference>
<dbReference type="Gene3D" id="3.40.50.1070">
    <property type="match status" value="1"/>
</dbReference>
<dbReference type="InterPro" id="IPR012889">
    <property type="entry name" value="Fucose_isomerase_N2"/>
</dbReference>
<feature type="domain" description="L-fucose isomerase N-terminal-2" evidence="10">
    <location>
        <begin position="173"/>
        <end position="352"/>
    </location>
</feature>
<dbReference type="PANTHER" id="PTHR37840:SF1">
    <property type="entry name" value="L-FUCOSE ISOMERASE"/>
    <property type="match status" value="1"/>
</dbReference>
<keyword evidence="1 7" id="KW-0963">Cytoplasm</keyword>
<dbReference type="NCBIfam" id="TIGR01089">
    <property type="entry name" value="fucI"/>
    <property type="match status" value="1"/>
</dbReference>
<feature type="domain" description="L-fucose isomerase C-terminal" evidence="8">
    <location>
        <begin position="389"/>
        <end position="552"/>
    </location>
</feature>
<evidence type="ECO:0000256" key="3">
    <source>
        <dbReference type="ARBA" id="ARBA00023211"/>
    </source>
</evidence>
<comment type="function">
    <text evidence="7">Converts the aldose L-fucose into the corresponding ketose L-fuculose.</text>
</comment>
<comment type="similarity">
    <text evidence="7">Belongs to the L-fucose isomerase family.</text>
</comment>
<evidence type="ECO:0000313" key="12">
    <source>
        <dbReference type="Proteomes" id="UP000645966"/>
    </source>
</evidence>
<comment type="cofactor">
    <cofactor evidence="7">
        <name>Mn(2+)</name>
        <dbReference type="ChEBI" id="CHEBI:29035"/>
    </cofactor>
</comment>
<dbReference type="SUPFAM" id="SSF53743">
    <property type="entry name" value="FucI/AraA N-terminal and middle domains"/>
    <property type="match status" value="1"/>
</dbReference>
<evidence type="ECO:0000256" key="6">
    <source>
        <dbReference type="ARBA" id="ARBA00023277"/>
    </source>
</evidence>
<feature type="active site" description="Proton acceptor" evidence="7">
    <location>
        <position position="359"/>
    </location>
</feature>
<keyword evidence="6 7" id="KW-0119">Carbohydrate metabolism</keyword>